<proteinExistence type="inferred from homology"/>
<evidence type="ECO:0000256" key="5">
    <source>
        <dbReference type="SAM" id="MobiDB-lite"/>
    </source>
</evidence>
<dbReference type="STRING" id="568899.SAMN05192534_101372"/>
<accession>A0A1G7Z207</accession>
<name>A0A1G7Z207_9BACI</name>
<feature type="transmembrane region" description="Helical" evidence="6">
    <location>
        <begin position="446"/>
        <end position="467"/>
    </location>
</feature>
<gene>
    <name evidence="7" type="ORF">SAMN05192534_101372</name>
</gene>
<dbReference type="PIRSF" id="PIRSF005690">
    <property type="entry name" value="GerBA"/>
    <property type="match status" value="1"/>
</dbReference>
<evidence type="ECO:0000256" key="2">
    <source>
        <dbReference type="ARBA" id="ARBA00005278"/>
    </source>
</evidence>
<dbReference type="GO" id="GO:0005886">
    <property type="term" value="C:plasma membrane"/>
    <property type="evidence" value="ECO:0007669"/>
    <property type="project" value="UniProtKB-SubCell"/>
</dbReference>
<keyword evidence="6" id="KW-0812">Transmembrane</keyword>
<dbReference type="AlphaFoldDB" id="A0A1G7Z207"/>
<dbReference type="PANTHER" id="PTHR22550">
    <property type="entry name" value="SPORE GERMINATION PROTEIN"/>
    <property type="match status" value="1"/>
</dbReference>
<dbReference type="Pfam" id="PF03323">
    <property type="entry name" value="GerA"/>
    <property type="match status" value="1"/>
</dbReference>
<dbReference type="EMBL" id="FNDK01000001">
    <property type="protein sequence ID" value="SDH02822.1"/>
    <property type="molecule type" value="Genomic_DNA"/>
</dbReference>
<feature type="region of interest" description="Disordered" evidence="5">
    <location>
        <begin position="1"/>
        <end position="36"/>
    </location>
</feature>
<reference evidence="7 8" key="1">
    <citation type="submission" date="2016-10" db="EMBL/GenBank/DDBJ databases">
        <authorList>
            <person name="de Groot N.N."/>
        </authorList>
    </citation>
    <scope>NUCLEOTIDE SEQUENCE [LARGE SCALE GENOMIC DNA]</scope>
    <source>
        <strain evidence="7 8">DSM 21632</strain>
    </source>
</reference>
<dbReference type="GO" id="GO:0009847">
    <property type="term" value="P:spore germination"/>
    <property type="evidence" value="ECO:0007669"/>
    <property type="project" value="UniProtKB-UniRule"/>
</dbReference>
<feature type="transmembrane region" description="Helical" evidence="6">
    <location>
        <begin position="317"/>
        <end position="339"/>
    </location>
</feature>
<evidence type="ECO:0000256" key="1">
    <source>
        <dbReference type="ARBA" id="ARBA00004141"/>
    </source>
</evidence>
<comment type="subcellular location">
    <subcellularLocation>
        <location evidence="4">Cell membrane</location>
    </subcellularLocation>
    <subcellularLocation>
        <location evidence="1">Membrane</location>
        <topology evidence="1">Multi-pass membrane protein</topology>
    </subcellularLocation>
</comment>
<dbReference type="InterPro" id="IPR004995">
    <property type="entry name" value="Spore_Ger"/>
</dbReference>
<keyword evidence="3 4" id="KW-0472">Membrane</keyword>
<feature type="compositionally biased region" description="Basic and acidic residues" evidence="5">
    <location>
        <begin position="18"/>
        <end position="31"/>
    </location>
</feature>
<dbReference type="OrthoDB" id="9772630at2"/>
<protein>
    <submittedName>
        <fullName evidence="7">Spore germination protein KA</fullName>
    </submittedName>
</protein>
<feature type="region of interest" description="Disordered" evidence="5">
    <location>
        <begin position="512"/>
        <end position="531"/>
    </location>
</feature>
<evidence type="ECO:0000313" key="8">
    <source>
        <dbReference type="Proteomes" id="UP000199163"/>
    </source>
</evidence>
<feature type="compositionally biased region" description="Basic residues" evidence="5">
    <location>
        <begin position="1"/>
        <end position="10"/>
    </location>
</feature>
<dbReference type="InterPro" id="IPR050768">
    <property type="entry name" value="UPF0353/GerABKA_families"/>
</dbReference>
<dbReference type="Proteomes" id="UP000199163">
    <property type="component" value="Unassembled WGS sequence"/>
</dbReference>
<evidence type="ECO:0000313" key="7">
    <source>
        <dbReference type="EMBL" id="SDH02822.1"/>
    </source>
</evidence>
<dbReference type="PANTHER" id="PTHR22550:SF5">
    <property type="entry name" value="LEUCINE ZIPPER PROTEIN 4"/>
    <property type="match status" value="1"/>
</dbReference>
<comment type="similarity">
    <text evidence="2 4">Belongs to the GerABKA family.</text>
</comment>
<organism evidence="7 8">
    <name type="scientific">Alteribacillus persepolensis</name>
    <dbReference type="NCBI Taxonomy" id="568899"/>
    <lineage>
        <taxon>Bacteria</taxon>
        <taxon>Bacillati</taxon>
        <taxon>Bacillota</taxon>
        <taxon>Bacilli</taxon>
        <taxon>Bacillales</taxon>
        <taxon>Bacillaceae</taxon>
        <taxon>Alteribacillus</taxon>
    </lineage>
</organism>
<keyword evidence="8" id="KW-1185">Reference proteome</keyword>
<dbReference type="RefSeq" id="WP_091270635.1">
    <property type="nucleotide sequence ID" value="NZ_FNDK01000001.1"/>
</dbReference>
<sequence length="531" mass="58189">MTFKLRKLSKARTTSSKSNEDEGAKTEKNEPLSDSLAQNVEAVKQKTGNSADISIREITLNDQAHTKAAVVFVEGIVDQQAIDDFLIHSLINDDDLKKNPADNILETIAEKVVALGELTRVHNHSELFQALFNGETVVLIEGFSEGVSTDTKGGESRSVDEPPTEISLRGPREGFTESIRTNTSLVRRRIKNEKLWVKSITLGKVTNTDVEIMYIDGLAESDIVQEVENRLNRINTDSILESGYIEELIEDQTATTFPTIAHSERPDVVTGNLLEGKIAIFIDGTPFVLMVPAVFVQFFQSVDDYYSRFDIATSIRLLRIIIFITSLFAPAVYVAATTFHQEMIPTQLLIVLAAQREAAPLPAVVEAILMEIIFEVLREAGVRMPKAVGQTISIVGALVIGQAAVQAGIVSPAMVIVVAVTAIASFATPSYNIAIAARLIRFVNMIAAATFGFYGIILTFIVLLIHLCSLRSFGVPYMAPLAPFDASGAGDTIIRMPWWKVKKRPALTVDGNVMRQGDNQKPSPPTDRTMK</sequence>
<evidence type="ECO:0000256" key="3">
    <source>
        <dbReference type="ARBA" id="ARBA00023136"/>
    </source>
</evidence>
<feature type="region of interest" description="Disordered" evidence="5">
    <location>
        <begin position="148"/>
        <end position="167"/>
    </location>
</feature>
<feature type="transmembrane region" description="Helical" evidence="6">
    <location>
        <begin position="389"/>
        <end position="409"/>
    </location>
</feature>
<keyword evidence="6" id="KW-1133">Transmembrane helix</keyword>
<feature type="transmembrane region" description="Helical" evidence="6">
    <location>
        <begin position="415"/>
        <end position="434"/>
    </location>
</feature>
<evidence type="ECO:0000256" key="6">
    <source>
        <dbReference type="SAM" id="Phobius"/>
    </source>
</evidence>
<evidence type="ECO:0000256" key="4">
    <source>
        <dbReference type="PIRNR" id="PIRNR005690"/>
    </source>
</evidence>